<feature type="signal peptide" evidence="6">
    <location>
        <begin position="1"/>
        <end position="20"/>
    </location>
</feature>
<dbReference type="InterPro" id="IPR036055">
    <property type="entry name" value="LDL_receptor-like_sf"/>
</dbReference>
<evidence type="ECO:0000256" key="2">
    <source>
        <dbReference type="ARBA" id="ARBA00023157"/>
    </source>
</evidence>
<feature type="compositionally biased region" description="Acidic residues" evidence="4">
    <location>
        <begin position="792"/>
        <end position="814"/>
    </location>
</feature>
<evidence type="ECO:0000313" key="9">
    <source>
        <dbReference type="Proteomes" id="UP001374579"/>
    </source>
</evidence>
<keyword evidence="9" id="KW-1185">Reference proteome</keyword>
<keyword evidence="6" id="KW-0732">Signal</keyword>
<dbReference type="PROSITE" id="PS01180">
    <property type="entry name" value="CUB"/>
    <property type="match status" value="3"/>
</dbReference>
<evidence type="ECO:0000256" key="4">
    <source>
        <dbReference type="SAM" id="MobiDB-lite"/>
    </source>
</evidence>
<feature type="compositionally biased region" description="Basic and acidic residues" evidence="4">
    <location>
        <begin position="732"/>
        <end position="745"/>
    </location>
</feature>
<feature type="compositionally biased region" description="Acidic residues" evidence="4">
    <location>
        <begin position="720"/>
        <end position="731"/>
    </location>
</feature>
<dbReference type="Gene3D" id="2.60.120.290">
    <property type="entry name" value="Spermadhesin, CUB domain"/>
    <property type="match status" value="3"/>
</dbReference>
<sequence>MLYHRAVVFLAVCGLSLISAQDCTTVYVSNQKGELKSPNFPSRYDENSCTEWKFHMEQGNVATLSFKYLDLPEEADTGDCFSNYIEIRSSSSSSQRVICGEYAEPYISPADETRFTVFFFAGEHPAGLGFKISYMIERGNHHFILPFTPRPTTTLAPTTMPTTRRPSLYQDFLDHKDCHEVLRNRTGWIQHSVRRGQRGPQTCRWLIQLPNNVDRITLIFKQMRHFLRDDDGGGTAYIAVYEGSDEYSHSLGTFTGINDPWAVTSHSRSMLVVFHMQSASAPRDVVFSAEYYSQGYERPSTTSRPAECYYRLSLSQGNFTMPPPPYNVRDVRDCQWHIYKPYISASDPVIHLIFTSLFLQDGASVLVFDGQDKWAPVLKRFNGSEHVSKPMSLWSTGRDLLVKFTAPPYSLENRPLWIQFRATYHFEENCDENKEINCGVGDNRCYSREQHCDGVWDCPTTGADERGCYGCSADMYSCNDFAYLRGDRGCYSLHERCSGESTCRNHADESNCDSNMCSYAQEEFLCANHRCIRYESVCNGNNDCSDGSDEQDCKDVVGSRYIIVWAVGGSLLGGLLLVLSVGIACKVYALRHNQVHPHPHHHHRGSRYDTPLSRMQAEMFRRRAPPPPYHEAMLTSRPYDEAVREYLAQQSQLAAAAEQESRSAEQSNGTGEAAEPSDRSVHNLINLMDFEEVDEHRQPLGDAQGRLEIRVTEEASSDSNSDDEYDVEGEEGDHLAEDGSGHIEMSETLGRGRAASSSRRTDSEETESILLENISQDSASATVSADSLSLAEETEQDSDKDDEEPKVDGDEGGDDDSHKDSASDADSVCILCLDSDQDPAADDDGTDTRCLVLEV</sequence>
<comment type="caution">
    <text evidence="3">Lacks conserved residue(s) required for the propagation of feature annotation.</text>
</comment>
<dbReference type="PANTHER" id="PTHR24251:SF37">
    <property type="entry name" value="CUB DOMAIN-CONTAINING PROTEIN"/>
    <property type="match status" value="1"/>
</dbReference>
<dbReference type="AlphaFoldDB" id="A0AAN9C034"/>
<feature type="disulfide bond" evidence="3">
    <location>
        <begin position="526"/>
        <end position="544"/>
    </location>
</feature>
<feature type="domain" description="CUB" evidence="7">
    <location>
        <begin position="308"/>
        <end position="427"/>
    </location>
</feature>
<feature type="disulfide bond" evidence="3">
    <location>
        <begin position="497"/>
        <end position="512"/>
    </location>
</feature>
<accession>A0AAN9C034</accession>
<dbReference type="SMART" id="SM00042">
    <property type="entry name" value="CUB"/>
    <property type="match status" value="3"/>
</dbReference>
<dbReference type="SUPFAM" id="SSF49854">
    <property type="entry name" value="Spermadhesin, CUB domain"/>
    <property type="match status" value="3"/>
</dbReference>
<dbReference type="Proteomes" id="UP001374579">
    <property type="component" value="Unassembled WGS sequence"/>
</dbReference>
<feature type="chain" id="PRO_5042923626" description="CUB domain-containing protein" evidence="6">
    <location>
        <begin position="21"/>
        <end position="855"/>
    </location>
</feature>
<proteinExistence type="predicted"/>
<protein>
    <recommendedName>
        <fullName evidence="7">CUB domain-containing protein</fullName>
    </recommendedName>
</protein>
<evidence type="ECO:0000256" key="3">
    <source>
        <dbReference type="PROSITE-ProRule" id="PRU00124"/>
    </source>
</evidence>
<feature type="region of interest" description="Disordered" evidence="4">
    <location>
        <begin position="650"/>
        <end position="680"/>
    </location>
</feature>
<dbReference type="EMBL" id="JBAMIC010000001">
    <property type="protein sequence ID" value="KAK7114822.1"/>
    <property type="molecule type" value="Genomic_DNA"/>
</dbReference>
<dbReference type="PANTHER" id="PTHR24251">
    <property type="entry name" value="OVOCHYMASE-RELATED"/>
    <property type="match status" value="1"/>
</dbReference>
<feature type="domain" description="CUB" evidence="7">
    <location>
        <begin position="178"/>
        <end position="294"/>
    </location>
</feature>
<dbReference type="InterPro" id="IPR002172">
    <property type="entry name" value="LDrepeatLR_classA_rpt"/>
</dbReference>
<evidence type="ECO:0000313" key="8">
    <source>
        <dbReference type="EMBL" id="KAK7114822.1"/>
    </source>
</evidence>
<feature type="compositionally biased region" description="Polar residues" evidence="4">
    <location>
        <begin position="773"/>
        <end position="787"/>
    </location>
</feature>
<organism evidence="8 9">
    <name type="scientific">Littorina saxatilis</name>
    <dbReference type="NCBI Taxonomy" id="31220"/>
    <lineage>
        <taxon>Eukaryota</taxon>
        <taxon>Metazoa</taxon>
        <taxon>Spiralia</taxon>
        <taxon>Lophotrochozoa</taxon>
        <taxon>Mollusca</taxon>
        <taxon>Gastropoda</taxon>
        <taxon>Caenogastropoda</taxon>
        <taxon>Littorinimorpha</taxon>
        <taxon>Littorinoidea</taxon>
        <taxon>Littorinidae</taxon>
        <taxon>Littorina</taxon>
    </lineage>
</organism>
<feature type="transmembrane region" description="Helical" evidence="5">
    <location>
        <begin position="562"/>
        <end position="585"/>
    </location>
</feature>
<dbReference type="PROSITE" id="PS50068">
    <property type="entry name" value="LDLRA_2"/>
    <property type="match status" value="2"/>
</dbReference>
<name>A0AAN9C034_9CAEN</name>
<evidence type="ECO:0000259" key="7">
    <source>
        <dbReference type="PROSITE" id="PS01180"/>
    </source>
</evidence>
<dbReference type="CDD" id="cd00041">
    <property type="entry name" value="CUB"/>
    <property type="match status" value="3"/>
</dbReference>
<dbReference type="Pfam" id="PF00431">
    <property type="entry name" value="CUB"/>
    <property type="match status" value="2"/>
</dbReference>
<feature type="compositionally biased region" description="Basic and acidic residues" evidence="4">
    <location>
        <begin position="695"/>
        <end position="713"/>
    </location>
</feature>
<dbReference type="InterPro" id="IPR000859">
    <property type="entry name" value="CUB_dom"/>
</dbReference>
<dbReference type="SMART" id="SM00192">
    <property type="entry name" value="LDLa"/>
    <property type="match status" value="3"/>
</dbReference>
<evidence type="ECO:0000256" key="5">
    <source>
        <dbReference type="SAM" id="Phobius"/>
    </source>
</evidence>
<dbReference type="PRINTS" id="PR00261">
    <property type="entry name" value="LDLRECEPTOR"/>
</dbReference>
<gene>
    <name evidence="8" type="ORF">V1264_000813</name>
</gene>
<evidence type="ECO:0000256" key="1">
    <source>
        <dbReference type="ARBA" id="ARBA00022737"/>
    </source>
</evidence>
<comment type="caution">
    <text evidence="8">The sequence shown here is derived from an EMBL/GenBank/DDBJ whole genome shotgun (WGS) entry which is preliminary data.</text>
</comment>
<dbReference type="InterPro" id="IPR035914">
    <property type="entry name" value="Sperma_CUB_dom_sf"/>
</dbReference>
<dbReference type="SUPFAM" id="SSF57424">
    <property type="entry name" value="LDL receptor-like module"/>
    <property type="match status" value="1"/>
</dbReference>
<feature type="domain" description="CUB" evidence="7">
    <location>
        <begin position="13"/>
        <end position="137"/>
    </location>
</feature>
<keyword evidence="1" id="KW-0677">Repeat</keyword>
<dbReference type="Pfam" id="PF00057">
    <property type="entry name" value="Ldl_recept_a"/>
    <property type="match status" value="1"/>
</dbReference>
<reference evidence="8 9" key="1">
    <citation type="submission" date="2024-02" db="EMBL/GenBank/DDBJ databases">
        <title>Chromosome-scale genome assembly of the rough periwinkle Littorina saxatilis.</title>
        <authorList>
            <person name="De Jode A."/>
            <person name="Faria R."/>
            <person name="Formenti G."/>
            <person name="Sims Y."/>
            <person name="Smith T.P."/>
            <person name="Tracey A."/>
            <person name="Wood J.M.D."/>
            <person name="Zagrodzka Z.B."/>
            <person name="Johannesson K."/>
            <person name="Butlin R.K."/>
            <person name="Leder E.H."/>
        </authorList>
    </citation>
    <scope>NUCLEOTIDE SEQUENCE [LARGE SCALE GENOMIC DNA]</scope>
    <source>
        <strain evidence="8">Snail1</strain>
        <tissue evidence="8">Muscle</tissue>
    </source>
</reference>
<dbReference type="CDD" id="cd00112">
    <property type="entry name" value="LDLa"/>
    <property type="match status" value="2"/>
</dbReference>
<keyword evidence="5" id="KW-0812">Transmembrane</keyword>
<dbReference type="PROSITE" id="PS01209">
    <property type="entry name" value="LDLRA_1"/>
    <property type="match status" value="1"/>
</dbReference>
<evidence type="ECO:0000256" key="6">
    <source>
        <dbReference type="SAM" id="SignalP"/>
    </source>
</evidence>
<dbReference type="Gene3D" id="4.10.400.10">
    <property type="entry name" value="Low-density Lipoprotein Receptor"/>
    <property type="match status" value="1"/>
</dbReference>
<keyword evidence="2 3" id="KW-1015">Disulfide bond</keyword>
<feature type="disulfide bond" evidence="3">
    <location>
        <begin position="538"/>
        <end position="553"/>
    </location>
</feature>
<keyword evidence="5" id="KW-1133">Transmembrane helix</keyword>
<dbReference type="InterPro" id="IPR023415">
    <property type="entry name" value="LDLR_class-A_CS"/>
</dbReference>
<feature type="region of interest" description="Disordered" evidence="4">
    <location>
        <begin position="695"/>
        <end position="824"/>
    </location>
</feature>
<keyword evidence="5" id="KW-0472">Membrane</keyword>